<comment type="similarity">
    <text evidence="2">Belongs to the BCCT transporter (TC 2.A.15) family.</text>
</comment>
<protein>
    <submittedName>
        <fullName evidence="9">Glycine betaine transporter</fullName>
    </submittedName>
</protein>
<evidence type="ECO:0000256" key="8">
    <source>
        <dbReference type="SAM" id="Phobius"/>
    </source>
</evidence>
<dbReference type="EMBL" id="QGDO01000006">
    <property type="protein sequence ID" value="PWJ39169.1"/>
    <property type="molecule type" value="Genomic_DNA"/>
</dbReference>
<evidence type="ECO:0000313" key="9">
    <source>
        <dbReference type="EMBL" id="PWJ39169.1"/>
    </source>
</evidence>
<evidence type="ECO:0000256" key="1">
    <source>
        <dbReference type="ARBA" id="ARBA00004651"/>
    </source>
</evidence>
<proteinExistence type="inferred from homology"/>
<keyword evidence="6 8" id="KW-1133">Transmembrane helix</keyword>
<feature type="transmembrane region" description="Helical" evidence="8">
    <location>
        <begin position="330"/>
        <end position="348"/>
    </location>
</feature>
<dbReference type="AlphaFoldDB" id="A0A315ZU11"/>
<keyword evidence="7 8" id="KW-0472">Membrane</keyword>
<comment type="subcellular location">
    <subcellularLocation>
        <location evidence="1">Cell membrane</location>
        <topology evidence="1">Multi-pass membrane protein</topology>
    </subcellularLocation>
</comment>
<name>A0A315ZU11_SEDFL</name>
<feature type="transmembrane region" description="Helical" evidence="8">
    <location>
        <begin position="163"/>
        <end position="184"/>
    </location>
</feature>
<keyword evidence="3" id="KW-0813">Transport</keyword>
<feature type="transmembrane region" description="Helical" evidence="8">
    <location>
        <begin position="293"/>
        <end position="318"/>
    </location>
</feature>
<keyword evidence="4" id="KW-1003">Cell membrane</keyword>
<feature type="transmembrane region" description="Helical" evidence="8">
    <location>
        <begin position="480"/>
        <end position="500"/>
    </location>
</feature>
<evidence type="ECO:0000256" key="6">
    <source>
        <dbReference type="ARBA" id="ARBA00022989"/>
    </source>
</evidence>
<gene>
    <name evidence="9" type="ORF">BC781_10670</name>
</gene>
<evidence type="ECO:0000256" key="3">
    <source>
        <dbReference type="ARBA" id="ARBA00022448"/>
    </source>
</evidence>
<feature type="transmembrane region" description="Helical" evidence="8">
    <location>
        <begin position="521"/>
        <end position="540"/>
    </location>
</feature>
<dbReference type="Proteomes" id="UP000245535">
    <property type="component" value="Unassembled WGS sequence"/>
</dbReference>
<dbReference type="RefSeq" id="WP_109620960.1">
    <property type="nucleotide sequence ID" value="NZ_QGDO01000006.1"/>
</dbReference>
<feature type="transmembrane region" description="Helical" evidence="8">
    <location>
        <begin position="124"/>
        <end position="142"/>
    </location>
</feature>
<evidence type="ECO:0000256" key="5">
    <source>
        <dbReference type="ARBA" id="ARBA00022692"/>
    </source>
</evidence>
<evidence type="ECO:0000256" key="2">
    <source>
        <dbReference type="ARBA" id="ARBA00005658"/>
    </source>
</evidence>
<feature type="transmembrane region" description="Helical" evidence="8">
    <location>
        <begin position="83"/>
        <end position="104"/>
    </location>
</feature>
<dbReference type="GO" id="GO:0022857">
    <property type="term" value="F:transmembrane transporter activity"/>
    <property type="evidence" value="ECO:0007669"/>
    <property type="project" value="InterPro"/>
</dbReference>
<dbReference type="PANTHER" id="PTHR30047:SF7">
    <property type="entry name" value="HIGH-AFFINITY CHOLINE TRANSPORT PROTEIN"/>
    <property type="match status" value="1"/>
</dbReference>
<organism evidence="9 10">
    <name type="scientific">Sediminitomix flava</name>
    <dbReference type="NCBI Taxonomy" id="379075"/>
    <lineage>
        <taxon>Bacteria</taxon>
        <taxon>Pseudomonadati</taxon>
        <taxon>Bacteroidota</taxon>
        <taxon>Cytophagia</taxon>
        <taxon>Cytophagales</taxon>
        <taxon>Flammeovirgaceae</taxon>
        <taxon>Sediminitomix</taxon>
    </lineage>
</organism>
<evidence type="ECO:0000313" key="10">
    <source>
        <dbReference type="Proteomes" id="UP000245535"/>
    </source>
</evidence>
<comment type="caution">
    <text evidence="9">The sequence shown here is derived from an EMBL/GenBank/DDBJ whole genome shotgun (WGS) entry which is preliminary data.</text>
</comment>
<dbReference type="InterPro" id="IPR000060">
    <property type="entry name" value="BCCT_transptr"/>
</dbReference>
<accession>A0A315ZU11</accession>
<reference evidence="9 10" key="1">
    <citation type="submission" date="2018-03" db="EMBL/GenBank/DDBJ databases">
        <title>Genomic Encyclopedia of Archaeal and Bacterial Type Strains, Phase II (KMG-II): from individual species to whole genera.</title>
        <authorList>
            <person name="Goeker M."/>
        </authorList>
    </citation>
    <scope>NUCLEOTIDE SEQUENCE [LARGE SCALE GENOMIC DNA]</scope>
    <source>
        <strain evidence="9 10">DSM 28229</strain>
    </source>
</reference>
<feature type="transmembrane region" description="Helical" evidence="8">
    <location>
        <begin position="546"/>
        <end position="569"/>
    </location>
</feature>
<dbReference type="Pfam" id="PF02028">
    <property type="entry name" value="BCCT"/>
    <property type="match status" value="1"/>
</dbReference>
<keyword evidence="5 8" id="KW-0812">Transmembrane</keyword>
<dbReference type="NCBIfam" id="TIGR00842">
    <property type="entry name" value="bcct"/>
    <property type="match status" value="1"/>
</dbReference>
<feature type="transmembrane region" description="Helical" evidence="8">
    <location>
        <begin position="422"/>
        <end position="440"/>
    </location>
</feature>
<dbReference type="GO" id="GO:0005886">
    <property type="term" value="C:plasma membrane"/>
    <property type="evidence" value="ECO:0007669"/>
    <property type="project" value="UniProtKB-SubCell"/>
</dbReference>
<keyword evidence="10" id="KW-1185">Reference proteome</keyword>
<feature type="transmembrane region" description="Helical" evidence="8">
    <location>
        <begin position="263"/>
        <end position="287"/>
    </location>
</feature>
<evidence type="ECO:0000256" key="4">
    <source>
        <dbReference type="ARBA" id="ARBA00022475"/>
    </source>
</evidence>
<sequence length="578" mass="65035">MPEEKKNTDPSKEIKNPEVQLEVDAMIEEYEIELRREADLTQSKSFREIERKKKTFYQRILEYELEDIRRDVKEIEEEEETIIGYNFWISLGISILIIVLALIAGDRLIEISDSISKFITHNLNWFYVLISSVFLIFLIYIASSRFGQVVLGPPNERPEFSDFSWYSMLFSAGMGVGILFWGTAEPLHHFFSPPVGESKSILAAQNSMAISVFHWGLHAWGIYTICAVGVAYYGFRKRKKYLISSSIIDFSAKRNTRKLTRSIVDLISILAVIFGVSTSLGMGIIQMSSGIELIFGINSASTAGYIIISVAVTAVFIVSSSTGLDKGIKILSNTNIIVAIALMLFVFFTGPTLFNIKVFVDSIGQYLSQITLFSFKVDPYEPQFEEWMGNWTLSYFTWWISWSPFVGIFIARISKGRTIRELIFGCLLIPTIFSIFWFSVFGGSAIHMEMVEGVSIGDKILKNADLGTFLLLDQLPLSKITSFIAVLLIFTFLVTSADSATFVISMMTSKGDLDPSMKMKIIWGIVLAALSLILLLGGGLKALQAATLIFAFPFSIVLIMIARSFYFRLSIQIKSKRK</sequence>
<feature type="transmembrane region" description="Helical" evidence="8">
    <location>
        <begin position="392"/>
        <end position="410"/>
    </location>
</feature>
<feature type="transmembrane region" description="Helical" evidence="8">
    <location>
        <begin position="217"/>
        <end position="235"/>
    </location>
</feature>
<dbReference type="OrthoDB" id="9775735at2"/>
<dbReference type="PANTHER" id="PTHR30047">
    <property type="entry name" value="HIGH-AFFINITY CHOLINE TRANSPORT PROTEIN-RELATED"/>
    <property type="match status" value="1"/>
</dbReference>
<evidence type="ECO:0000256" key="7">
    <source>
        <dbReference type="ARBA" id="ARBA00023136"/>
    </source>
</evidence>